<dbReference type="RefSeq" id="WP_379846073.1">
    <property type="nucleotide sequence ID" value="NZ_JBHSMA010000004.1"/>
</dbReference>
<sequence>MNPALDYLLKANLFLVLFYACYWLWLRQHTFFRLNRAYLLASVLLSLVLPFIELPQETVETIPVPVAAFSLPVSVMAPAEPTGPDWEIIGCWAYGLVAAVLLFRLLIQVTGIGRLIRRSERHEVDDYTLVLPADERVPTFSFFRYLVLCRRDAQTNNTPIVAHELVHIRQWHSFDVLLLEAVQLFFWMNPVLVLYKRSIQQVHEFLADAQAEDKHEYARFLVTYAFGVQPNTLTNGFFKPSLIKERIRMLQRRTTSRWALGKYVLVLPLLLSLLAMTTARDQISQLVTPVSDEKITVSGKVTNAEGKPLAGATLVIRGATKGAQTDAEGHYKLTEVPKGAKLVASYVGYESQERTVSGQTTLDFTLTVAVKSLQPVVVVGYEPSSKPAATSTPPPASRPAGNGPVFTVVEQSPEFPGGMQALGQYLATNIRYPAEARQAHTQGTVFVQFTVGKTGDITDLRVKKGIGSGCDEEAVRVVSQMPRWKPGIQNGETVSAQYVLPIHFALEKEQKEDKRTGRVWEDKGNPNVSVSFGNGLSDDPKTRPLFVVDGTKLAATESLNSSVEPNGIKSINVLKGASATSLYGDEGKNGVIEVTTKQNVMGATIRQASQPDTDGKPAVYMLDDKTITREEFQKLDPKRIQSVEIDHGQPSFTIKATSKK</sequence>
<comment type="caution">
    <text evidence="12">The sequence shown here is derived from an EMBL/GenBank/DDBJ whole genome shotgun (WGS) entry which is preliminary data.</text>
</comment>
<dbReference type="InterPro" id="IPR037066">
    <property type="entry name" value="Plug_dom_sf"/>
</dbReference>
<evidence type="ECO:0000256" key="2">
    <source>
        <dbReference type="ARBA" id="ARBA00006555"/>
    </source>
</evidence>
<feature type="transmembrane region" description="Helical" evidence="10">
    <location>
        <begin position="86"/>
        <end position="107"/>
    </location>
</feature>
<evidence type="ECO:0000256" key="8">
    <source>
        <dbReference type="ARBA" id="ARBA00022989"/>
    </source>
</evidence>
<dbReference type="Gene3D" id="2.170.130.10">
    <property type="entry name" value="TonB-dependent receptor, plug domain"/>
    <property type="match status" value="1"/>
</dbReference>
<keyword evidence="6 10" id="KW-0812">Transmembrane</keyword>
<dbReference type="Proteomes" id="UP001596106">
    <property type="component" value="Unassembled WGS sequence"/>
</dbReference>
<organism evidence="12 13">
    <name type="scientific">Larkinella bovis</name>
    <dbReference type="NCBI Taxonomy" id="683041"/>
    <lineage>
        <taxon>Bacteria</taxon>
        <taxon>Pseudomonadati</taxon>
        <taxon>Bacteroidota</taxon>
        <taxon>Cytophagia</taxon>
        <taxon>Cytophagales</taxon>
        <taxon>Spirosomataceae</taxon>
        <taxon>Larkinella</taxon>
    </lineage>
</organism>
<dbReference type="PANTHER" id="PTHR33446">
    <property type="entry name" value="PROTEIN TONB-RELATED"/>
    <property type="match status" value="1"/>
</dbReference>
<dbReference type="PANTHER" id="PTHR33446:SF2">
    <property type="entry name" value="PROTEIN TONB"/>
    <property type="match status" value="1"/>
</dbReference>
<evidence type="ECO:0000256" key="3">
    <source>
        <dbReference type="ARBA" id="ARBA00022448"/>
    </source>
</evidence>
<evidence type="ECO:0000256" key="10">
    <source>
        <dbReference type="SAM" id="Phobius"/>
    </source>
</evidence>
<evidence type="ECO:0000256" key="9">
    <source>
        <dbReference type="ARBA" id="ARBA00023136"/>
    </source>
</evidence>
<feature type="transmembrane region" description="Helical" evidence="10">
    <location>
        <begin position="37"/>
        <end position="54"/>
    </location>
</feature>
<dbReference type="SUPFAM" id="SSF74653">
    <property type="entry name" value="TolA/TonB C-terminal domain"/>
    <property type="match status" value="1"/>
</dbReference>
<dbReference type="Pfam" id="PF07715">
    <property type="entry name" value="Plug"/>
    <property type="match status" value="1"/>
</dbReference>
<feature type="transmembrane region" description="Helical" evidence="10">
    <location>
        <begin position="258"/>
        <end position="276"/>
    </location>
</feature>
<comment type="similarity">
    <text evidence="2">Belongs to the TonB family.</text>
</comment>
<evidence type="ECO:0000256" key="1">
    <source>
        <dbReference type="ARBA" id="ARBA00004383"/>
    </source>
</evidence>
<dbReference type="Gene3D" id="2.60.40.1120">
    <property type="entry name" value="Carboxypeptidase-like, regulatory domain"/>
    <property type="match status" value="1"/>
</dbReference>
<proteinExistence type="inferred from homology"/>
<keyword evidence="8 10" id="KW-1133">Transmembrane helix</keyword>
<evidence type="ECO:0000256" key="6">
    <source>
        <dbReference type="ARBA" id="ARBA00022692"/>
    </source>
</evidence>
<dbReference type="InterPro" id="IPR008969">
    <property type="entry name" value="CarboxyPept-like_regulatory"/>
</dbReference>
<evidence type="ECO:0000313" key="12">
    <source>
        <dbReference type="EMBL" id="MFC5410475.1"/>
    </source>
</evidence>
<dbReference type="InterPro" id="IPR037682">
    <property type="entry name" value="TonB_C"/>
</dbReference>
<evidence type="ECO:0000256" key="7">
    <source>
        <dbReference type="ARBA" id="ARBA00022927"/>
    </source>
</evidence>
<dbReference type="EMBL" id="JBHSMA010000004">
    <property type="protein sequence ID" value="MFC5410475.1"/>
    <property type="molecule type" value="Genomic_DNA"/>
</dbReference>
<keyword evidence="7" id="KW-0653">Protein transport</keyword>
<evidence type="ECO:0000256" key="4">
    <source>
        <dbReference type="ARBA" id="ARBA00022475"/>
    </source>
</evidence>
<keyword evidence="5" id="KW-0997">Cell inner membrane</keyword>
<feature type="transmembrane region" description="Helical" evidence="10">
    <location>
        <begin position="7"/>
        <end position="25"/>
    </location>
</feature>
<dbReference type="InterPro" id="IPR051045">
    <property type="entry name" value="TonB-dependent_transducer"/>
</dbReference>
<keyword evidence="9 10" id="KW-0472">Membrane</keyword>
<protein>
    <submittedName>
        <fullName evidence="12">TonB family protein</fullName>
    </submittedName>
</protein>
<comment type="subcellular location">
    <subcellularLocation>
        <location evidence="1">Cell inner membrane</location>
        <topology evidence="1">Single-pass membrane protein</topology>
        <orientation evidence="1">Periplasmic side</orientation>
    </subcellularLocation>
</comment>
<reference evidence="13" key="1">
    <citation type="journal article" date="2019" name="Int. J. Syst. Evol. Microbiol.">
        <title>The Global Catalogue of Microorganisms (GCM) 10K type strain sequencing project: providing services to taxonomists for standard genome sequencing and annotation.</title>
        <authorList>
            <consortium name="The Broad Institute Genomics Platform"/>
            <consortium name="The Broad Institute Genome Sequencing Center for Infectious Disease"/>
            <person name="Wu L."/>
            <person name="Ma J."/>
        </authorList>
    </citation>
    <scope>NUCLEOTIDE SEQUENCE [LARGE SCALE GENOMIC DNA]</scope>
    <source>
        <strain evidence="13">CCUG 55250</strain>
    </source>
</reference>
<evidence type="ECO:0000256" key="5">
    <source>
        <dbReference type="ARBA" id="ARBA00022519"/>
    </source>
</evidence>
<evidence type="ECO:0000259" key="11">
    <source>
        <dbReference type="PROSITE" id="PS52015"/>
    </source>
</evidence>
<dbReference type="Pfam" id="PF13715">
    <property type="entry name" value="CarbopepD_reg_2"/>
    <property type="match status" value="1"/>
</dbReference>
<dbReference type="PROSITE" id="PS52015">
    <property type="entry name" value="TONB_CTD"/>
    <property type="match status" value="1"/>
</dbReference>
<feature type="domain" description="TonB C-terminal" evidence="11">
    <location>
        <begin position="417"/>
        <end position="513"/>
    </location>
</feature>
<dbReference type="Pfam" id="PF03544">
    <property type="entry name" value="TonB_C"/>
    <property type="match status" value="1"/>
</dbReference>
<dbReference type="InterPro" id="IPR006260">
    <property type="entry name" value="TonB/TolA_C"/>
</dbReference>
<dbReference type="Gene3D" id="3.30.1150.10">
    <property type="match status" value="1"/>
</dbReference>
<keyword evidence="4" id="KW-1003">Cell membrane</keyword>
<keyword evidence="3" id="KW-0813">Transport</keyword>
<dbReference type="SUPFAM" id="SSF56935">
    <property type="entry name" value="Porins"/>
    <property type="match status" value="1"/>
</dbReference>
<keyword evidence="13" id="KW-1185">Reference proteome</keyword>
<name>A0ABW0IDB1_9BACT</name>
<dbReference type="CDD" id="cd07341">
    <property type="entry name" value="M56_BlaR1_MecR1_like"/>
    <property type="match status" value="1"/>
</dbReference>
<dbReference type="SUPFAM" id="SSF49464">
    <property type="entry name" value="Carboxypeptidase regulatory domain-like"/>
    <property type="match status" value="1"/>
</dbReference>
<evidence type="ECO:0000313" key="13">
    <source>
        <dbReference type="Proteomes" id="UP001596106"/>
    </source>
</evidence>
<dbReference type="InterPro" id="IPR012910">
    <property type="entry name" value="Plug_dom"/>
</dbReference>
<dbReference type="InterPro" id="IPR008756">
    <property type="entry name" value="Peptidase_M56"/>
</dbReference>
<dbReference type="Pfam" id="PF05569">
    <property type="entry name" value="Peptidase_M56"/>
    <property type="match status" value="1"/>
</dbReference>
<accession>A0ABW0IDB1</accession>
<gene>
    <name evidence="12" type="ORF">ACFPMF_14205</name>
</gene>
<dbReference type="NCBIfam" id="TIGR01352">
    <property type="entry name" value="tonB_Cterm"/>
    <property type="match status" value="1"/>
</dbReference>